<dbReference type="SUPFAM" id="SSF158694">
    <property type="entry name" value="UraD-Like"/>
    <property type="match status" value="1"/>
</dbReference>
<dbReference type="AlphaFoldDB" id="A0A845MFC6"/>
<keyword evidence="6 8" id="KW-0456">Lyase</keyword>
<sequence length="172" mass="19393">MAVHKFRAPPSKMNYVQFLEKFEGIYEHSPWVAERAWAAGITDEHDEIDALADLMARIVAEADETEKRRLIDAHPDLAGKAAVTGELTVASTSEQAGAGLDKCSPEEFAAFQKYNAAYRKKFGFPFIKAVKNSNRYEILKGFEERLENSAEEEFETALAEIDKIARFRLAEM</sequence>
<keyword evidence="5" id="KW-0210">Decarboxylase</keyword>
<comment type="pathway">
    <text evidence="2">Purine metabolism; urate degradation; (S)-allantoin from urate: step 3/3.</text>
</comment>
<dbReference type="InterPro" id="IPR036778">
    <property type="entry name" value="OHCU_decarboxylase_sf"/>
</dbReference>
<name>A0A845MFC6_9PROT</name>
<accession>A0A845MFC6</accession>
<feature type="domain" description="Oxo-4-hydroxy-4-carboxy-5-ureidoimidazoline decarboxylase" evidence="7">
    <location>
        <begin position="12"/>
        <end position="170"/>
    </location>
</feature>
<evidence type="ECO:0000256" key="1">
    <source>
        <dbReference type="ARBA" id="ARBA00001163"/>
    </source>
</evidence>
<dbReference type="OrthoDB" id="9800909at2"/>
<proteinExistence type="predicted"/>
<dbReference type="PANTHER" id="PTHR43466">
    <property type="entry name" value="2-OXO-4-HYDROXY-4-CARBOXY-5-UREIDOIMIDAZOLINE DECARBOXYLASE-RELATED"/>
    <property type="match status" value="1"/>
</dbReference>
<gene>
    <name evidence="8" type="primary">uraD</name>
    <name evidence="8" type="ORF">GQF03_06405</name>
</gene>
<evidence type="ECO:0000256" key="3">
    <source>
        <dbReference type="ARBA" id="ARBA00012257"/>
    </source>
</evidence>
<comment type="caution">
    <text evidence="8">The sequence shown here is derived from an EMBL/GenBank/DDBJ whole genome shotgun (WGS) entry which is preliminary data.</text>
</comment>
<keyword evidence="4" id="KW-0659">Purine metabolism</keyword>
<dbReference type="EC" id="4.1.1.97" evidence="3"/>
<keyword evidence="9" id="KW-1185">Reference proteome</keyword>
<protein>
    <recommendedName>
        <fullName evidence="3">2-oxo-4-hydroxy-4-carboxy-5-ureidoimidazoline decarboxylase</fullName>
        <ecNumber evidence="3">4.1.1.97</ecNumber>
    </recommendedName>
</protein>
<evidence type="ECO:0000313" key="8">
    <source>
        <dbReference type="EMBL" id="MZR21957.1"/>
    </source>
</evidence>
<evidence type="ECO:0000256" key="2">
    <source>
        <dbReference type="ARBA" id="ARBA00004754"/>
    </source>
</evidence>
<comment type="catalytic activity">
    <reaction evidence="1">
        <text>5-hydroxy-2-oxo-4-ureido-2,5-dihydro-1H-imidazole-5-carboxylate + H(+) = (S)-allantoin + CO2</text>
        <dbReference type="Rhea" id="RHEA:26301"/>
        <dbReference type="ChEBI" id="CHEBI:15378"/>
        <dbReference type="ChEBI" id="CHEBI:15678"/>
        <dbReference type="ChEBI" id="CHEBI:16526"/>
        <dbReference type="ChEBI" id="CHEBI:58639"/>
        <dbReference type="EC" id="4.1.1.97"/>
    </reaction>
</comment>
<dbReference type="InterPro" id="IPR017580">
    <property type="entry name" value="OHCU_decarboxylase-1"/>
</dbReference>
<dbReference type="Proteomes" id="UP000445696">
    <property type="component" value="Unassembled WGS sequence"/>
</dbReference>
<reference evidence="8 9" key="1">
    <citation type="journal article" date="2014" name="Int. J. Syst. Evol. Microbiol.">
        <title>Sneathiella chungangensis sp. nov., isolated from a marine sand, and emended description of the genus Sneathiella.</title>
        <authorList>
            <person name="Siamphan C."/>
            <person name="Kim H."/>
            <person name="Lee J.S."/>
            <person name="Kim W."/>
        </authorList>
    </citation>
    <scope>NUCLEOTIDE SEQUENCE [LARGE SCALE GENOMIC DNA]</scope>
    <source>
        <strain evidence="8 9">KCTC 32476</strain>
    </source>
</reference>
<dbReference type="NCBIfam" id="TIGR03164">
    <property type="entry name" value="UHCUDC"/>
    <property type="match status" value="1"/>
</dbReference>
<evidence type="ECO:0000256" key="6">
    <source>
        <dbReference type="ARBA" id="ARBA00023239"/>
    </source>
</evidence>
<dbReference type="EMBL" id="WTVA01000002">
    <property type="protein sequence ID" value="MZR21957.1"/>
    <property type="molecule type" value="Genomic_DNA"/>
</dbReference>
<evidence type="ECO:0000259" key="7">
    <source>
        <dbReference type="Pfam" id="PF09349"/>
    </source>
</evidence>
<dbReference type="GO" id="GO:0051997">
    <property type="term" value="F:2-oxo-4-hydroxy-4-carboxy-5-ureidoimidazoline decarboxylase activity"/>
    <property type="evidence" value="ECO:0007669"/>
    <property type="project" value="UniProtKB-EC"/>
</dbReference>
<dbReference type="GO" id="GO:0000255">
    <property type="term" value="P:allantoin metabolic process"/>
    <property type="evidence" value="ECO:0007669"/>
    <property type="project" value="InterPro"/>
</dbReference>
<dbReference type="InterPro" id="IPR018020">
    <property type="entry name" value="OHCU_decarboxylase"/>
</dbReference>
<dbReference type="UniPathway" id="UPA00394">
    <property type="reaction ID" value="UER00652"/>
</dbReference>
<evidence type="ECO:0000256" key="4">
    <source>
        <dbReference type="ARBA" id="ARBA00022631"/>
    </source>
</evidence>
<dbReference type="GO" id="GO:0006144">
    <property type="term" value="P:purine nucleobase metabolic process"/>
    <property type="evidence" value="ECO:0007669"/>
    <property type="project" value="UniProtKB-KW"/>
</dbReference>
<organism evidence="8 9">
    <name type="scientific">Sneathiella chungangensis</name>
    <dbReference type="NCBI Taxonomy" id="1418234"/>
    <lineage>
        <taxon>Bacteria</taxon>
        <taxon>Pseudomonadati</taxon>
        <taxon>Pseudomonadota</taxon>
        <taxon>Alphaproteobacteria</taxon>
        <taxon>Sneathiellales</taxon>
        <taxon>Sneathiellaceae</taxon>
        <taxon>Sneathiella</taxon>
    </lineage>
</organism>
<dbReference type="PANTHER" id="PTHR43466:SF1">
    <property type="entry name" value="2-OXO-4-HYDROXY-4-CARBOXY-5-UREIDOIMIDAZOLINE DECARBOXYLASE-RELATED"/>
    <property type="match status" value="1"/>
</dbReference>
<evidence type="ECO:0000313" key="9">
    <source>
        <dbReference type="Proteomes" id="UP000445696"/>
    </source>
</evidence>
<dbReference type="Gene3D" id="1.10.3330.10">
    <property type="entry name" value="Oxo-4-hydroxy-4-carboxy-5-ureidoimidazoline decarboxylase"/>
    <property type="match status" value="1"/>
</dbReference>
<dbReference type="GO" id="GO:0019628">
    <property type="term" value="P:urate catabolic process"/>
    <property type="evidence" value="ECO:0007669"/>
    <property type="project" value="UniProtKB-UniPathway"/>
</dbReference>
<dbReference type="Pfam" id="PF09349">
    <property type="entry name" value="OHCU_decarbox"/>
    <property type="match status" value="1"/>
</dbReference>
<evidence type="ECO:0000256" key="5">
    <source>
        <dbReference type="ARBA" id="ARBA00022793"/>
    </source>
</evidence>